<dbReference type="InterPro" id="IPR012451">
    <property type="entry name" value="DUF1656"/>
</dbReference>
<keyword evidence="7" id="KW-1185">Reference proteome</keyword>
<dbReference type="Pfam" id="PF07869">
    <property type="entry name" value="DUF1656"/>
    <property type="match status" value="1"/>
</dbReference>
<comment type="caution">
    <text evidence="6">The sequence shown here is derived from an EMBL/GenBank/DDBJ whole genome shotgun (WGS) entry which is preliminary data.</text>
</comment>
<dbReference type="EMBL" id="JAQQXR010000002">
    <property type="protein sequence ID" value="MDC8757561.1"/>
    <property type="molecule type" value="Genomic_DNA"/>
</dbReference>
<evidence type="ECO:0000256" key="2">
    <source>
        <dbReference type="ARBA" id="ARBA00022692"/>
    </source>
</evidence>
<organism evidence="6 7">
    <name type="scientific">Janthinobacterium fluminis</name>
    <dbReference type="NCBI Taxonomy" id="2987524"/>
    <lineage>
        <taxon>Bacteria</taxon>
        <taxon>Pseudomonadati</taxon>
        <taxon>Pseudomonadota</taxon>
        <taxon>Betaproteobacteria</taxon>
        <taxon>Burkholderiales</taxon>
        <taxon>Oxalobacteraceae</taxon>
        <taxon>Janthinobacterium</taxon>
    </lineage>
</organism>
<evidence type="ECO:0000256" key="1">
    <source>
        <dbReference type="ARBA" id="ARBA00022475"/>
    </source>
</evidence>
<evidence type="ECO:0000313" key="6">
    <source>
        <dbReference type="EMBL" id="MDC8757561.1"/>
    </source>
</evidence>
<sequence length="66" mass="7307">MPRELAIFGVLIPTLLPLFLVAMALQAAADWCLGKLGAYRLVWHPSLLRLCVFVCILAALVLPLYQ</sequence>
<gene>
    <name evidence="6" type="ORF">OIK44_08180</name>
</gene>
<keyword evidence="1" id="KW-1003">Cell membrane</keyword>
<dbReference type="Proteomes" id="UP001221208">
    <property type="component" value="Unassembled WGS sequence"/>
</dbReference>
<evidence type="ECO:0000256" key="4">
    <source>
        <dbReference type="ARBA" id="ARBA00023136"/>
    </source>
</evidence>
<protein>
    <submittedName>
        <fullName evidence="6">DUF1656 domain-containing protein</fullName>
    </submittedName>
</protein>
<keyword evidence="2 5" id="KW-0812">Transmembrane</keyword>
<reference evidence="6 7" key="1">
    <citation type="submission" date="2022-10" db="EMBL/GenBank/DDBJ databases">
        <title>Janthinobacterium sp. hw3 Genome sequencing.</title>
        <authorList>
            <person name="Park S."/>
        </authorList>
    </citation>
    <scope>NUCLEOTIDE SEQUENCE [LARGE SCALE GENOMIC DNA]</scope>
    <source>
        <strain evidence="7">hw3</strain>
    </source>
</reference>
<proteinExistence type="predicted"/>
<keyword evidence="3 5" id="KW-1133">Transmembrane helix</keyword>
<evidence type="ECO:0000256" key="3">
    <source>
        <dbReference type="ARBA" id="ARBA00022989"/>
    </source>
</evidence>
<evidence type="ECO:0000313" key="7">
    <source>
        <dbReference type="Proteomes" id="UP001221208"/>
    </source>
</evidence>
<evidence type="ECO:0000256" key="5">
    <source>
        <dbReference type="SAM" id="Phobius"/>
    </source>
</evidence>
<feature type="transmembrane region" description="Helical" evidence="5">
    <location>
        <begin position="47"/>
        <end position="65"/>
    </location>
</feature>
<keyword evidence="4 5" id="KW-0472">Membrane</keyword>
<name>A0ABT5JXV6_9BURK</name>
<accession>A0ABT5JXV6</accession>
<dbReference type="RefSeq" id="WP_273670232.1">
    <property type="nucleotide sequence ID" value="NZ_JAQQXR010000002.1"/>
</dbReference>